<dbReference type="AlphaFoldDB" id="A0A9W7NGC5"/>
<evidence type="ECO:0000259" key="12">
    <source>
        <dbReference type="PROSITE" id="PS50035"/>
    </source>
</evidence>
<keyword evidence="6" id="KW-0677">Repeat</keyword>
<dbReference type="SUPFAM" id="SSF56024">
    <property type="entry name" value="Phospholipase D/nuclease"/>
    <property type="match status" value="2"/>
</dbReference>
<comment type="subcellular location">
    <subcellularLocation>
        <location evidence="3">Secreted</location>
    </subcellularLocation>
</comment>
<keyword evidence="5" id="KW-0964">Secreted</keyword>
<comment type="caution">
    <text evidence="13">The sequence shown here is derived from an EMBL/GenBank/DDBJ whole genome shotgun (WGS) entry which is preliminary data.</text>
</comment>
<dbReference type="InterPro" id="IPR025202">
    <property type="entry name" value="PLD-like_dom"/>
</dbReference>
<dbReference type="GO" id="GO:0009395">
    <property type="term" value="P:phospholipid catabolic process"/>
    <property type="evidence" value="ECO:0007669"/>
    <property type="project" value="TreeGrafter"/>
</dbReference>
<dbReference type="Pfam" id="PF00614">
    <property type="entry name" value="PLDc"/>
    <property type="match status" value="1"/>
</dbReference>
<keyword evidence="11" id="KW-1133">Transmembrane helix</keyword>
<keyword evidence="14" id="KW-1185">Reference proteome</keyword>
<dbReference type="InterPro" id="IPR015679">
    <property type="entry name" value="PLipase_D_fam"/>
</dbReference>
<organism evidence="13 14">
    <name type="scientific">Roseomonas genomospecies 6</name>
    <dbReference type="NCBI Taxonomy" id="214106"/>
    <lineage>
        <taxon>Bacteria</taxon>
        <taxon>Pseudomonadati</taxon>
        <taxon>Pseudomonadota</taxon>
        <taxon>Alphaproteobacteria</taxon>
        <taxon>Acetobacterales</taxon>
        <taxon>Roseomonadaceae</taxon>
        <taxon>Roseomonas</taxon>
    </lineage>
</organism>
<gene>
    <name evidence="13" type="ORF">DS843_24805</name>
</gene>
<keyword evidence="11" id="KW-0472">Membrane</keyword>
<feature type="region of interest" description="Disordered" evidence="10">
    <location>
        <begin position="1"/>
        <end position="25"/>
    </location>
</feature>
<evidence type="ECO:0000256" key="10">
    <source>
        <dbReference type="SAM" id="MobiDB-lite"/>
    </source>
</evidence>
<reference evidence="13 14" key="1">
    <citation type="submission" date="2018-07" db="EMBL/GenBank/DDBJ databases">
        <title>Genome sequence of Azospirillum sp. ATCC 49961.</title>
        <authorList>
            <person name="Sant'Anna F.H."/>
            <person name="Baldani J.I."/>
            <person name="Zilli J.E."/>
            <person name="Reis V.M."/>
            <person name="Hartmann A."/>
            <person name="Cruz L."/>
            <person name="de Souza E.M."/>
            <person name="de Oliveira Pedrosa F."/>
            <person name="Passaglia L.M.P."/>
        </authorList>
    </citation>
    <scope>NUCLEOTIDE SEQUENCE [LARGE SCALE GENOMIC DNA]</scope>
    <source>
        <strain evidence="13 14">ATCC 49961</strain>
    </source>
</reference>
<dbReference type="RefSeq" id="WP_149471519.1">
    <property type="nucleotide sequence ID" value="NZ_QOKW01000027.1"/>
</dbReference>
<dbReference type="Pfam" id="PF13091">
    <property type="entry name" value="PLDc_2"/>
    <property type="match status" value="1"/>
</dbReference>
<evidence type="ECO:0000256" key="8">
    <source>
        <dbReference type="ARBA" id="ARBA00023098"/>
    </source>
</evidence>
<dbReference type="PROSITE" id="PS50035">
    <property type="entry name" value="PLD"/>
    <property type="match status" value="2"/>
</dbReference>
<dbReference type="GO" id="GO:0005576">
    <property type="term" value="C:extracellular region"/>
    <property type="evidence" value="ECO:0007669"/>
    <property type="project" value="UniProtKB-SubCell"/>
</dbReference>
<proteinExistence type="predicted"/>
<name>A0A9W7NGC5_9PROT</name>
<dbReference type="PANTHER" id="PTHR18896:SF76">
    <property type="entry name" value="PHOSPHOLIPASE"/>
    <property type="match status" value="1"/>
</dbReference>
<feature type="domain" description="PLD phosphodiesterase" evidence="12">
    <location>
        <begin position="142"/>
        <end position="169"/>
    </location>
</feature>
<dbReference type="CDD" id="cd09143">
    <property type="entry name" value="PLDc_vPLD1_2_like_bac_2"/>
    <property type="match status" value="1"/>
</dbReference>
<evidence type="ECO:0000256" key="2">
    <source>
        <dbReference type="ARBA" id="ARBA00003145"/>
    </source>
</evidence>
<evidence type="ECO:0000256" key="3">
    <source>
        <dbReference type="ARBA" id="ARBA00004613"/>
    </source>
</evidence>
<dbReference type="GO" id="GO:0004630">
    <property type="term" value="F:phospholipase D activity"/>
    <property type="evidence" value="ECO:0007669"/>
    <property type="project" value="UniProtKB-EC"/>
</dbReference>
<evidence type="ECO:0000256" key="11">
    <source>
        <dbReference type="SAM" id="Phobius"/>
    </source>
</evidence>
<evidence type="ECO:0000256" key="9">
    <source>
        <dbReference type="ARBA" id="ARBA00029594"/>
    </source>
</evidence>
<dbReference type="EMBL" id="QOKW01000027">
    <property type="protein sequence ID" value="KAA0677058.1"/>
    <property type="molecule type" value="Genomic_DNA"/>
</dbReference>
<feature type="transmembrane region" description="Helical" evidence="11">
    <location>
        <begin position="501"/>
        <end position="523"/>
    </location>
</feature>
<comment type="function">
    <text evidence="2">Could be a virulence factor.</text>
</comment>
<accession>A0A9W7NGC5</accession>
<dbReference type="SMART" id="SM00155">
    <property type="entry name" value="PLDc"/>
    <property type="match status" value="2"/>
</dbReference>
<dbReference type="Gene3D" id="3.30.870.10">
    <property type="entry name" value="Endonuclease Chain A"/>
    <property type="match status" value="2"/>
</dbReference>
<evidence type="ECO:0000256" key="6">
    <source>
        <dbReference type="ARBA" id="ARBA00022737"/>
    </source>
</evidence>
<sequence>MNHDGDAADLPGSGSGAGSKTRPILRPGATCWRTERAHRVAVLVDGAAFFAAVRAALLRARHSVIVLGWDIDPRMRLDPHDPETLGDFLTHLVRSRPSLHIHALKWDMPFPISLEHPHGPLERLNRRTGPRLTLELDDALPVGAAQHQKLVVIDDALAFCGGIDLAGDRWDTPEHLDNDPRRRWPTGELHAPRHDVMMAVDGPAARALGRMARERWSHATGEVLMPPPEKPADPWPEGLHPLLTDAAVGIARTLPDCLAGWPIRENEALTFAAIAGARRSIYLENQYFASFRVAEALARRLREPDGPEVVVVVPMESPSWFDRMAMDTPRGVVLQELRAADRYGRLRAMTPLTGGGNGIVVHSKVMVVDDRLLRIGSSNLNNRSMGYDTECDLAVEAAPGDWRTANAIGAMRNRLLAEHMGVDPADLTAAVRAAGGLVAAIDRLNRPSGRRLMPLPDTDPGLTEQAFAALRIADPDRPEEAWAVWKRMPPAPAPARSLTRAVGAALFTAGALAGVYAVARAMAETEREDR</sequence>
<dbReference type="CDD" id="cd09140">
    <property type="entry name" value="PLDc_vPLD1_2_like_bac_1"/>
    <property type="match status" value="1"/>
</dbReference>
<keyword evidence="7" id="KW-0378">Hydrolase</keyword>
<dbReference type="OrthoDB" id="8828485at2"/>
<feature type="domain" description="PLD phosphodiesterase" evidence="12">
    <location>
        <begin position="357"/>
        <end position="384"/>
    </location>
</feature>
<keyword evidence="11" id="KW-0812">Transmembrane</keyword>
<evidence type="ECO:0000256" key="5">
    <source>
        <dbReference type="ARBA" id="ARBA00022525"/>
    </source>
</evidence>
<dbReference type="InterPro" id="IPR001736">
    <property type="entry name" value="PLipase_D/transphosphatidylase"/>
</dbReference>
<keyword evidence="8" id="KW-0443">Lipid metabolism</keyword>
<dbReference type="Proteomes" id="UP000480854">
    <property type="component" value="Unassembled WGS sequence"/>
</dbReference>
<evidence type="ECO:0000256" key="1">
    <source>
        <dbReference type="ARBA" id="ARBA00000798"/>
    </source>
</evidence>
<evidence type="ECO:0000256" key="7">
    <source>
        <dbReference type="ARBA" id="ARBA00022801"/>
    </source>
</evidence>
<evidence type="ECO:0000256" key="4">
    <source>
        <dbReference type="ARBA" id="ARBA00018392"/>
    </source>
</evidence>
<dbReference type="PANTHER" id="PTHR18896">
    <property type="entry name" value="PHOSPHOLIPASE D"/>
    <property type="match status" value="1"/>
</dbReference>
<evidence type="ECO:0000313" key="13">
    <source>
        <dbReference type="EMBL" id="KAA0677058.1"/>
    </source>
</evidence>
<comment type="catalytic activity">
    <reaction evidence="1">
        <text>a 1,2-diacyl-sn-glycero-3-phosphocholine + H2O = a 1,2-diacyl-sn-glycero-3-phosphate + choline + H(+)</text>
        <dbReference type="Rhea" id="RHEA:14445"/>
        <dbReference type="ChEBI" id="CHEBI:15354"/>
        <dbReference type="ChEBI" id="CHEBI:15377"/>
        <dbReference type="ChEBI" id="CHEBI:15378"/>
        <dbReference type="ChEBI" id="CHEBI:57643"/>
        <dbReference type="ChEBI" id="CHEBI:58608"/>
        <dbReference type="EC" id="3.1.4.4"/>
    </reaction>
</comment>
<evidence type="ECO:0000313" key="14">
    <source>
        <dbReference type="Proteomes" id="UP000480854"/>
    </source>
</evidence>
<protein>
    <recommendedName>
        <fullName evidence="4">Phospholipase D</fullName>
    </recommendedName>
    <alternativeName>
        <fullName evidence="9">Choline phosphatase</fullName>
    </alternativeName>
</protein>